<organism evidence="1 2">
    <name type="scientific">Saccharopolyspora rosea</name>
    <dbReference type="NCBI Taxonomy" id="524884"/>
    <lineage>
        <taxon>Bacteria</taxon>
        <taxon>Bacillati</taxon>
        <taxon>Actinomycetota</taxon>
        <taxon>Actinomycetes</taxon>
        <taxon>Pseudonocardiales</taxon>
        <taxon>Pseudonocardiaceae</taxon>
        <taxon>Saccharopolyspora</taxon>
    </lineage>
</organism>
<name>A0ABW3FXU9_9PSEU</name>
<dbReference type="InterPro" id="IPR007061">
    <property type="entry name" value="MST-like"/>
</dbReference>
<reference evidence="2" key="1">
    <citation type="journal article" date="2019" name="Int. J. Syst. Evol. Microbiol.">
        <title>The Global Catalogue of Microorganisms (GCM) 10K type strain sequencing project: providing services to taxonomists for standard genome sequencing and annotation.</title>
        <authorList>
            <consortium name="The Broad Institute Genomics Platform"/>
            <consortium name="The Broad Institute Genome Sequencing Center for Infectious Disease"/>
            <person name="Wu L."/>
            <person name="Ma J."/>
        </authorList>
    </citation>
    <scope>NUCLEOTIDE SEQUENCE [LARGE SCALE GENOMIC DNA]</scope>
    <source>
        <strain evidence="2">CCUG 56401</strain>
    </source>
</reference>
<gene>
    <name evidence="1" type="ORF">ACFQ16_15855</name>
</gene>
<accession>A0ABW3FXU9</accession>
<keyword evidence="2" id="KW-1185">Reference proteome</keyword>
<evidence type="ECO:0000313" key="1">
    <source>
        <dbReference type="EMBL" id="MFD0921222.1"/>
    </source>
</evidence>
<dbReference type="EMBL" id="JBHTIW010000011">
    <property type="protein sequence ID" value="MFD0921222.1"/>
    <property type="molecule type" value="Genomic_DNA"/>
</dbReference>
<dbReference type="Proteomes" id="UP001597018">
    <property type="component" value="Unassembled WGS sequence"/>
</dbReference>
<protein>
    <submittedName>
        <fullName evidence="1">DinB family protein</fullName>
    </submittedName>
</protein>
<comment type="caution">
    <text evidence="1">The sequence shown here is derived from an EMBL/GenBank/DDBJ whole genome shotgun (WGS) entry which is preliminary data.</text>
</comment>
<dbReference type="Pfam" id="PF04978">
    <property type="entry name" value="MST"/>
    <property type="match status" value="1"/>
</dbReference>
<dbReference type="InterPro" id="IPR034660">
    <property type="entry name" value="DinB/YfiT-like"/>
</dbReference>
<dbReference type="SUPFAM" id="SSF109854">
    <property type="entry name" value="DinB/YfiT-like putative metalloenzymes"/>
    <property type="match status" value="1"/>
</dbReference>
<sequence>MPTLVRAATDERDGLLAFLEEQRASLRRAVHGLTDEQAAARPTVSGLCLGGVIKHVTAAERNWVDVLAGRPSPERDWDAEFRVLDGETLDGLVEAYRAQARDTESVVSGVADLGAPLDISPLSSLLPEGTVRTPRWVLSHLIQETARHAGHADILRETLDGATAYQLIEATGTPILG</sequence>
<dbReference type="RefSeq" id="WP_345600095.1">
    <property type="nucleotide sequence ID" value="NZ_BAABLT010000004.1"/>
</dbReference>
<dbReference type="Gene3D" id="1.20.120.450">
    <property type="entry name" value="dinb family like domain"/>
    <property type="match status" value="1"/>
</dbReference>
<evidence type="ECO:0000313" key="2">
    <source>
        <dbReference type="Proteomes" id="UP001597018"/>
    </source>
</evidence>
<proteinExistence type="predicted"/>